<dbReference type="PaxDb" id="2903-EOD05967"/>
<dbReference type="KEGG" id="ehx:EMIHUDRAFT_219697"/>
<name>A0A0D3I3Y2_EMIH1</name>
<reference evidence="1" key="2">
    <citation type="submission" date="2024-10" db="UniProtKB">
        <authorList>
            <consortium name="EnsemblProtists"/>
        </authorList>
    </citation>
    <scope>IDENTIFICATION</scope>
</reference>
<organism evidence="1 2">
    <name type="scientific">Emiliania huxleyi (strain CCMP1516)</name>
    <dbReference type="NCBI Taxonomy" id="280463"/>
    <lineage>
        <taxon>Eukaryota</taxon>
        <taxon>Haptista</taxon>
        <taxon>Haptophyta</taxon>
        <taxon>Prymnesiophyceae</taxon>
        <taxon>Isochrysidales</taxon>
        <taxon>Noelaerhabdaceae</taxon>
        <taxon>Emiliania</taxon>
    </lineage>
</organism>
<dbReference type="KEGG" id="ehx:EMIHUDRAFT_247527"/>
<dbReference type="RefSeq" id="XP_005758396.1">
    <property type="nucleotide sequence ID" value="XM_005758339.1"/>
</dbReference>
<protein>
    <submittedName>
        <fullName evidence="1">Uncharacterized protein</fullName>
    </submittedName>
</protein>
<evidence type="ECO:0000313" key="1">
    <source>
        <dbReference type="EnsemblProtists" id="EOD05967"/>
    </source>
</evidence>
<dbReference type="GeneID" id="17252081"/>
<reference evidence="2" key="1">
    <citation type="journal article" date="2013" name="Nature">
        <title>Pan genome of the phytoplankton Emiliania underpins its global distribution.</title>
        <authorList>
            <person name="Read B.A."/>
            <person name="Kegel J."/>
            <person name="Klute M.J."/>
            <person name="Kuo A."/>
            <person name="Lefebvre S.C."/>
            <person name="Maumus F."/>
            <person name="Mayer C."/>
            <person name="Miller J."/>
            <person name="Monier A."/>
            <person name="Salamov A."/>
            <person name="Young J."/>
            <person name="Aguilar M."/>
            <person name="Claverie J.M."/>
            <person name="Frickenhaus S."/>
            <person name="Gonzalez K."/>
            <person name="Herman E.K."/>
            <person name="Lin Y.C."/>
            <person name="Napier J."/>
            <person name="Ogata H."/>
            <person name="Sarno A.F."/>
            <person name="Shmutz J."/>
            <person name="Schroeder D."/>
            <person name="de Vargas C."/>
            <person name="Verret F."/>
            <person name="von Dassow P."/>
            <person name="Valentin K."/>
            <person name="Van de Peer Y."/>
            <person name="Wheeler G."/>
            <person name="Dacks J.B."/>
            <person name="Delwiche C.F."/>
            <person name="Dyhrman S.T."/>
            <person name="Glockner G."/>
            <person name="John U."/>
            <person name="Richards T."/>
            <person name="Worden A.Z."/>
            <person name="Zhang X."/>
            <person name="Grigoriev I.V."/>
            <person name="Allen A.E."/>
            <person name="Bidle K."/>
            <person name="Borodovsky M."/>
            <person name="Bowler C."/>
            <person name="Brownlee C."/>
            <person name="Cock J.M."/>
            <person name="Elias M."/>
            <person name="Gladyshev V.N."/>
            <person name="Groth M."/>
            <person name="Guda C."/>
            <person name="Hadaegh A."/>
            <person name="Iglesias-Rodriguez M.D."/>
            <person name="Jenkins J."/>
            <person name="Jones B.M."/>
            <person name="Lawson T."/>
            <person name="Leese F."/>
            <person name="Lindquist E."/>
            <person name="Lobanov A."/>
            <person name="Lomsadze A."/>
            <person name="Malik S.B."/>
            <person name="Marsh M.E."/>
            <person name="Mackinder L."/>
            <person name="Mock T."/>
            <person name="Mueller-Roeber B."/>
            <person name="Pagarete A."/>
            <person name="Parker M."/>
            <person name="Probert I."/>
            <person name="Quesneville H."/>
            <person name="Raines C."/>
            <person name="Rensing S.A."/>
            <person name="Riano-Pachon D.M."/>
            <person name="Richier S."/>
            <person name="Rokitta S."/>
            <person name="Shiraiwa Y."/>
            <person name="Soanes D.M."/>
            <person name="van der Giezen M."/>
            <person name="Wahlund T.M."/>
            <person name="Williams B."/>
            <person name="Wilson W."/>
            <person name="Wolfe G."/>
            <person name="Wurch L.L."/>
        </authorList>
    </citation>
    <scope>NUCLEOTIDE SEQUENCE</scope>
</reference>
<dbReference type="GeneID" id="17258422"/>
<dbReference type="EnsemblProtists" id="EOD12267">
    <property type="protein sequence ID" value="EOD12267"/>
    <property type="gene ID" value="EMIHUDRAFT_247527"/>
</dbReference>
<dbReference type="EnsemblProtists" id="EOD05967">
    <property type="protein sequence ID" value="EOD05967"/>
    <property type="gene ID" value="EMIHUDRAFT_219697"/>
</dbReference>
<sequence length="180" mass="19598">MAVAEGPTAFVERAGREREALAAASFDSGAARLAAQLAAQREAEAAVAREGELQRGGQGVRRGIHLWHRALVLLAERRPQLSRVAMLIERQRGVRVSAAQEAYEKLCSTAWPTPAKSWEAVASQFPPPALLWAAEAEICMASNGRLKDAPFRPAFGSESPRPGCRDLSFVFQPGLVIRRR</sequence>
<evidence type="ECO:0000313" key="2">
    <source>
        <dbReference type="Proteomes" id="UP000013827"/>
    </source>
</evidence>
<keyword evidence="2" id="KW-1185">Reference proteome</keyword>
<dbReference type="HOGENOM" id="CLU_1498996_0_0_1"/>
<dbReference type="Proteomes" id="UP000013827">
    <property type="component" value="Unassembled WGS sequence"/>
</dbReference>
<dbReference type="AlphaFoldDB" id="A0A0D3I3Y2"/>
<accession>A0A0D3I3Y2</accession>
<dbReference type="RefSeq" id="XP_005764696.1">
    <property type="nucleotide sequence ID" value="XM_005764639.1"/>
</dbReference>
<proteinExistence type="predicted"/>